<feature type="region of interest" description="Disordered" evidence="1">
    <location>
        <begin position="1"/>
        <end position="27"/>
    </location>
</feature>
<dbReference type="Pfam" id="PF19141">
    <property type="entry name" value="DUF5824"/>
    <property type="match status" value="1"/>
</dbReference>
<accession>A0A6C0KZR8</accession>
<dbReference type="EMBL" id="MN741030">
    <property type="protein sequence ID" value="QHU23482.1"/>
    <property type="molecule type" value="Genomic_DNA"/>
</dbReference>
<evidence type="ECO:0000259" key="2">
    <source>
        <dbReference type="Pfam" id="PF19141"/>
    </source>
</evidence>
<sequence length="155" mass="18446">MKKHTVKKHKHTVKKHKHTVKKHKHTVKKHYTERLSRRDKQKQLSNIKKSRKLYKKGVYINRPKLKSYTKKRSGWVQKFENKYNRKITDTNFIHKNIITRKGQGLILKKGRGAYYSSGSRPNQTASSWAYARLASVIMNGPSRKVDQTIWTKYRV</sequence>
<protein>
    <recommendedName>
        <fullName evidence="2">DUF5824 domain-containing protein</fullName>
    </recommendedName>
</protein>
<reference evidence="3" key="1">
    <citation type="journal article" date="2020" name="Nature">
        <title>Giant virus diversity and host interactions through global metagenomics.</title>
        <authorList>
            <person name="Schulz F."/>
            <person name="Roux S."/>
            <person name="Paez-Espino D."/>
            <person name="Jungbluth S."/>
            <person name="Walsh D.A."/>
            <person name="Denef V.J."/>
            <person name="McMahon K.D."/>
            <person name="Konstantinidis K.T."/>
            <person name="Eloe-Fadrosh E.A."/>
            <person name="Kyrpides N.C."/>
            <person name="Woyke T."/>
        </authorList>
    </citation>
    <scope>NUCLEOTIDE SEQUENCE</scope>
    <source>
        <strain evidence="3">GVMAG-S-ERX555907-94</strain>
    </source>
</reference>
<dbReference type="InterPro" id="IPR043862">
    <property type="entry name" value="DUF5824"/>
</dbReference>
<name>A0A6C0KZR8_9ZZZZ</name>
<organism evidence="3">
    <name type="scientific">viral metagenome</name>
    <dbReference type="NCBI Taxonomy" id="1070528"/>
    <lineage>
        <taxon>unclassified sequences</taxon>
        <taxon>metagenomes</taxon>
        <taxon>organismal metagenomes</taxon>
    </lineage>
</organism>
<evidence type="ECO:0000256" key="1">
    <source>
        <dbReference type="SAM" id="MobiDB-lite"/>
    </source>
</evidence>
<evidence type="ECO:0000313" key="3">
    <source>
        <dbReference type="EMBL" id="QHU23482.1"/>
    </source>
</evidence>
<dbReference type="AlphaFoldDB" id="A0A6C0KZR8"/>
<feature type="domain" description="DUF5824" evidence="2">
    <location>
        <begin position="44"/>
        <end position="138"/>
    </location>
</feature>
<proteinExistence type="predicted"/>